<evidence type="ECO:0000313" key="2">
    <source>
        <dbReference type="EMBL" id="OMJ20764.1"/>
    </source>
</evidence>
<evidence type="ECO:0000256" key="1">
    <source>
        <dbReference type="SAM" id="MobiDB-lite"/>
    </source>
</evidence>
<organism evidence="2 3">
    <name type="scientific">Smittium culicis</name>
    <dbReference type="NCBI Taxonomy" id="133412"/>
    <lineage>
        <taxon>Eukaryota</taxon>
        <taxon>Fungi</taxon>
        <taxon>Fungi incertae sedis</taxon>
        <taxon>Zoopagomycota</taxon>
        <taxon>Kickxellomycotina</taxon>
        <taxon>Harpellomycetes</taxon>
        <taxon>Harpellales</taxon>
        <taxon>Legeriomycetaceae</taxon>
        <taxon>Smittium</taxon>
    </lineage>
</organism>
<dbReference type="AlphaFoldDB" id="A0A1R1Y1T7"/>
<accession>A0A1R1Y1T7</accession>
<gene>
    <name evidence="2" type="ORF">AYI70_g3899</name>
</gene>
<name>A0A1R1Y1T7_9FUNG</name>
<keyword evidence="3" id="KW-1185">Reference proteome</keyword>
<protein>
    <submittedName>
        <fullName evidence="2">Uncharacterized protein</fullName>
    </submittedName>
</protein>
<feature type="region of interest" description="Disordered" evidence="1">
    <location>
        <begin position="1"/>
        <end position="20"/>
    </location>
</feature>
<feature type="compositionally biased region" description="Polar residues" evidence="1">
    <location>
        <begin position="1"/>
        <end position="16"/>
    </location>
</feature>
<sequence length="81" mass="9049">MSATTPTSSNQSSPLRTPQIIGADYEDDMEQKFTELSHYHASDNITEFGSRDPEILSTLENTQKGRAKVNFDCEVPNLTIQ</sequence>
<reference evidence="2 3" key="1">
    <citation type="submission" date="2017-01" db="EMBL/GenBank/DDBJ databases">
        <authorList>
            <person name="Mah S.A."/>
            <person name="Swanson W.J."/>
            <person name="Moy G.W."/>
            <person name="Vacquier V.D."/>
        </authorList>
    </citation>
    <scope>NUCLEOTIDE SEQUENCE [LARGE SCALE GENOMIC DNA]</scope>
    <source>
        <strain evidence="2 3">GSMNP</strain>
    </source>
</reference>
<evidence type="ECO:0000313" key="3">
    <source>
        <dbReference type="Proteomes" id="UP000187283"/>
    </source>
</evidence>
<dbReference type="Proteomes" id="UP000187283">
    <property type="component" value="Unassembled WGS sequence"/>
</dbReference>
<proteinExistence type="predicted"/>
<comment type="caution">
    <text evidence="2">The sequence shown here is derived from an EMBL/GenBank/DDBJ whole genome shotgun (WGS) entry which is preliminary data.</text>
</comment>
<dbReference type="EMBL" id="LSSN01001155">
    <property type="protein sequence ID" value="OMJ20764.1"/>
    <property type="molecule type" value="Genomic_DNA"/>
</dbReference>